<evidence type="ECO:0000256" key="3">
    <source>
        <dbReference type="ARBA" id="ARBA00022927"/>
    </source>
</evidence>
<dbReference type="GO" id="GO:0030131">
    <property type="term" value="C:clathrin adaptor complex"/>
    <property type="evidence" value="ECO:0007669"/>
    <property type="project" value="InterPro"/>
</dbReference>
<evidence type="ECO:0000256" key="1">
    <source>
        <dbReference type="ARBA" id="ARBA00004308"/>
    </source>
</evidence>
<dbReference type="GO" id="GO:0006886">
    <property type="term" value="P:intracellular protein transport"/>
    <property type="evidence" value="ECO:0007669"/>
    <property type="project" value="InterPro"/>
</dbReference>
<comment type="subcellular location">
    <subcellularLocation>
        <location evidence="1">Endomembrane system</location>
    </subcellularLocation>
</comment>
<reference evidence="6" key="2">
    <citation type="submission" date="2014-07" db="EMBL/GenBank/DDBJ databases">
        <authorList>
            <person name="Hull J."/>
        </authorList>
    </citation>
    <scope>NUCLEOTIDE SEQUENCE</scope>
</reference>
<proteinExistence type="predicted"/>
<dbReference type="Gene3D" id="2.60.40.1170">
    <property type="entry name" value="Mu homology domain, subdomain B"/>
    <property type="match status" value="2"/>
</dbReference>
<dbReference type="EMBL" id="GBHO01040495">
    <property type="protein sequence ID" value="JAG03109.1"/>
    <property type="molecule type" value="Transcribed_RNA"/>
</dbReference>
<evidence type="ECO:0000313" key="15">
    <source>
        <dbReference type="EMBL" id="JAG12087.1"/>
    </source>
</evidence>
<keyword evidence="4" id="KW-0472">Membrane</keyword>
<evidence type="ECO:0000313" key="7">
    <source>
        <dbReference type="EMBL" id="JAG03107.1"/>
    </source>
</evidence>
<dbReference type="InterPro" id="IPR011012">
    <property type="entry name" value="Longin-like_dom_sf"/>
</dbReference>
<dbReference type="EMBL" id="GBHO01040496">
    <property type="protein sequence ID" value="JAG03108.1"/>
    <property type="molecule type" value="Transcribed_RNA"/>
</dbReference>
<dbReference type="EMBL" id="GBHO01040494">
    <property type="protein sequence ID" value="JAG03110.1"/>
    <property type="molecule type" value="Transcribed_RNA"/>
</dbReference>
<evidence type="ECO:0000313" key="20">
    <source>
        <dbReference type="EMBL" id="JAG12092.1"/>
    </source>
</evidence>
<dbReference type="EMBL" id="GBHO01031520">
    <property type="protein sequence ID" value="JAG12084.1"/>
    <property type="molecule type" value="Transcribed_RNA"/>
</dbReference>
<dbReference type="EMBL" id="GBHO01040498">
    <property type="protein sequence ID" value="JAG03106.1"/>
    <property type="molecule type" value="Transcribed_RNA"/>
</dbReference>
<evidence type="ECO:0000313" key="13">
    <source>
        <dbReference type="EMBL" id="JAG12083.1"/>
    </source>
</evidence>
<reference evidence="22" key="3">
    <citation type="journal article" date="2016" name="Gigascience">
        <title>De novo construction of an expanded transcriptome assembly for the western tarnished plant bug, Lygus hesperus.</title>
        <authorList>
            <person name="Tassone E.E."/>
            <person name="Geib S.M."/>
            <person name="Hall B."/>
            <person name="Fabrick J.A."/>
            <person name="Brent C.S."/>
            <person name="Hull J.J."/>
        </authorList>
    </citation>
    <scope>NUCLEOTIDE SEQUENCE</scope>
</reference>
<gene>
    <name evidence="6" type="primary">APM1_4</name>
    <name evidence="9" type="synonym">APM1_0</name>
    <name evidence="10" type="synonym">APM1_1</name>
    <name evidence="11" type="synonym">APM1_10</name>
    <name evidence="21" type="synonym">APM1_11</name>
    <name evidence="17" type="synonym">APM1_12</name>
    <name evidence="16" type="synonym">APM1_13</name>
    <name evidence="19" type="synonym">APM1_14</name>
    <name evidence="18" type="synonym">APM1_15</name>
    <name evidence="7" type="synonym">APM1_2</name>
    <name evidence="8" type="synonym">APM1_3</name>
    <name evidence="15" type="synonym">APM1_5</name>
    <name evidence="20" type="synonym">APM1_6</name>
    <name evidence="14" type="synonym">APM1_7</name>
    <name evidence="13" type="synonym">APM1_8</name>
    <name evidence="12" type="synonym">APM1_9</name>
    <name evidence="15" type="ORF">CM83_20228</name>
    <name evidence="17" type="ORF">CM83_20230</name>
    <name evidence="16" type="ORF">CM83_20232</name>
    <name evidence="19" type="ORF">CM83_20234</name>
    <name evidence="18" type="ORF">CM83_20236</name>
    <name evidence="21" type="ORF">CM83_20238</name>
    <name evidence="20" type="ORF">CM83_20240</name>
    <name evidence="14" type="ORF">CM83_20242</name>
    <name evidence="13" type="ORF">CM83_20244</name>
    <name evidence="12" type="ORF">CM83_20246</name>
    <name evidence="11" type="ORF">CM83_20248</name>
    <name evidence="10" type="ORF">CM83_20250</name>
    <name evidence="9" type="ORF">CM83_20252</name>
    <name evidence="8" type="ORF">CM83_20254</name>
    <name evidence="7" type="ORF">CM83_20256</name>
    <name evidence="6" type="ORF">CM83_20258</name>
    <name evidence="22" type="ORF">g.13585</name>
</gene>
<evidence type="ECO:0000256" key="2">
    <source>
        <dbReference type="ARBA" id="ARBA00022448"/>
    </source>
</evidence>
<protein>
    <submittedName>
        <fullName evidence="6">AP-1 complex subunit mu-1-I</fullName>
    </submittedName>
</protein>
<dbReference type="EMBL" id="GBHO01031515">
    <property type="protein sequence ID" value="JAG12089.1"/>
    <property type="molecule type" value="Transcribed_RNA"/>
</dbReference>
<evidence type="ECO:0000313" key="18">
    <source>
        <dbReference type="EMBL" id="JAG12090.1"/>
    </source>
</evidence>
<accession>A0A0A9W6U7</accession>
<dbReference type="EMBL" id="GBHO01031517">
    <property type="protein sequence ID" value="JAG12087.1"/>
    <property type="molecule type" value="Transcribed_RNA"/>
</dbReference>
<dbReference type="AlphaFoldDB" id="A0A0A9W6U7"/>
<dbReference type="SUPFAM" id="SSF64356">
    <property type="entry name" value="SNARE-like"/>
    <property type="match status" value="1"/>
</dbReference>
<dbReference type="GO" id="GO:0016192">
    <property type="term" value="P:vesicle-mediated transport"/>
    <property type="evidence" value="ECO:0007669"/>
    <property type="project" value="InterPro"/>
</dbReference>
<dbReference type="GO" id="GO:0012505">
    <property type="term" value="C:endomembrane system"/>
    <property type="evidence" value="ECO:0007669"/>
    <property type="project" value="UniProtKB-SubCell"/>
</dbReference>
<dbReference type="EMBL" id="GBHO01031512">
    <property type="protein sequence ID" value="JAG12092.1"/>
    <property type="molecule type" value="Transcribed_RNA"/>
</dbReference>
<dbReference type="EMBL" id="GBHO01031514">
    <property type="protein sequence ID" value="JAG12090.1"/>
    <property type="molecule type" value="Transcribed_RNA"/>
</dbReference>
<evidence type="ECO:0000313" key="17">
    <source>
        <dbReference type="EMBL" id="JAG12089.1"/>
    </source>
</evidence>
<name>A0A0A9W6U7_LYGHE</name>
<evidence type="ECO:0000259" key="5">
    <source>
        <dbReference type="PROSITE" id="PS51072"/>
    </source>
</evidence>
<dbReference type="InterPro" id="IPR028565">
    <property type="entry name" value="MHD"/>
</dbReference>
<evidence type="ECO:0000313" key="16">
    <source>
        <dbReference type="EMBL" id="JAG12088.1"/>
    </source>
</evidence>
<dbReference type="EMBL" id="GBHO01040493">
    <property type="protein sequence ID" value="JAG03111.1"/>
    <property type="molecule type" value="Transcribed_RNA"/>
</dbReference>
<dbReference type="EMBL" id="GBHO01031516">
    <property type="protein sequence ID" value="JAG12088.1"/>
    <property type="molecule type" value="Transcribed_RNA"/>
</dbReference>
<evidence type="ECO:0000313" key="12">
    <source>
        <dbReference type="EMBL" id="JAG03112.1"/>
    </source>
</evidence>
<evidence type="ECO:0000313" key="9">
    <source>
        <dbReference type="EMBL" id="JAG03109.1"/>
    </source>
</evidence>
<feature type="domain" description="MHD" evidence="5">
    <location>
        <begin position="92"/>
        <end position="350"/>
    </location>
</feature>
<keyword evidence="3" id="KW-0653">Protein transport</keyword>
<dbReference type="InterPro" id="IPR036168">
    <property type="entry name" value="AP2_Mu_C_sf"/>
</dbReference>
<dbReference type="EMBL" id="GDHC01003739">
    <property type="protein sequence ID" value="JAQ14890.1"/>
    <property type="molecule type" value="Transcribed_RNA"/>
</dbReference>
<dbReference type="PROSITE" id="PS51072">
    <property type="entry name" value="MHD"/>
    <property type="match status" value="1"/>
</dbReference>
<dbReference type="EMBL" id="GBHO01040492">
    <property type="protein sequence ID" value="JAG03112.1"/>
    <property type="molecule type" value="Transcribed_RNA"/>
</dbReference>
<dbReference type="SUPFAM" id="SSF49447">
    <property type="entry name" value="Second domain of Mu2 adaptin subunit (ap50) of ap2 adaptor"/>
    <property type="match status" value="1"/>
</dbReference>
<evidence type="ECO:0000313" key="6">
    <source>
        <dbReference type="EMBL" id="JAG03106.1"/>
    </source>
</evidence>
<keyword evidence="2" id="KW-0813">Transport</keyword>
<evidence type="ECO:0000313" key="21">
    <source>
        <dbReference type="EMBL" id="JAG12093.1"/>
    </source>
</evidence>
<dbReference type="InterPro" id="IPR001392">
    <property type="entry name" value="Clathrin_mu"/>
</dbReference>
<evidence type="ECO:0000313" key="22">
    <source>
        <dbReference type="EMBL" id="JAQ14890.1"/>
    </source>
</evidence>
<dbReference type="EMBL" id="GBHO01031511">
    <property type="protein sequence ID" value="JAG12093.1"/>
    <property type="molecule type" value="Transcribed_RNA"/>
</dbReference>
<dbReference type="EMBL" id="GBHO01031521">
    <property type="protein sequence ID" value="JAG12083.1"/>
    <property type="molecule type" value="Transcribed_RNA"/>
</dbReference>
<evidence type="ECO:0000313" key="8">
    <source>
        <dbReference type="EMBL" id="JAG03108.1"/>
    </source>
</evidence>
<dbReference type="PRINTS" id="PR00314">
    <property type="entry name" value="CLATHRINADPT"/>
</dbReference>
<dbReference type="Pfam" id="PF00928">
    <property type="entry name" value="Adap_comp_sub"/>
    <property type="match status" value="1"/>
</dbReference>
<sequence length="350" mass="38892">MEDLLLTLSETVVRVNCSLIHELLDEFFDLGYPQFDSTRSLQHHIVNKSVPCTSNDVAFDATGTVVKSTHTPTTVLHSLLSPLQHVSNALLNSTLSLRVCERVQVVLTFDSMDVHLARITIHGGVFATSNAHNSFTFELRWANPRTSIQNLLFHNHATVQPISGVSSTPTSARVRFPSAVHSCPVLQFLHTTDDASILPLQLRVYCSVLTTEITKLTVQIFCKVCTVHDVRVTIPIPFVTGIKCSHVVHDTDTRIHHSVRSTSKHSTILWSIPTLLPSNHPIYLYSYLHTPHRSTHSVAYSLPLLNLSFNASSAVVSSFTVHSIVCDSNKDCVTHDIHYHTSACCHLRVN</sequence>
<dbReference type="Gene3D" id="3.30.450.60">
    <property type="match status" value="1"/>
</dbReference>
<evidence type="ECO:0000313" key="11">
    <source>
        <dbReference type="EMBL" id="JAG03111.1"/>
    </source>
</evidence>
<dbReference type="EMBL" id="GBHO01040497">
    <property type="protein sequence ID" value="JAG03107.1"/>
    <property type="molecule type" value="Transcribed_RNA"/>
</dbReference>
<evidence type="ECO:0000256" key="4">
    <source>
        <dbReference type="ARBA" id="ARBA00023136"/>
    </source>
</evidence>
<reference evidence="6" key="1">
    <citation type="journal article" date="2014" name="PLoS ONE">
        <title>Transcriptome-Based Identification of ABC Transporters in the Western Tarnished Plant Bug Lygus hesperus.</title>
        <authorList>
            <person name="Hull J.J."/>
            <person name="Chaney K."/>
            <person name="Geib S.M."/>
            <person name="Fabrick J.A."/>
            <person name="Brent C.S."/>
            <person name="Walsh D."/>
            <person name="Lavine L.C."/>
        </authorList>
    </citation>
    <scope>NUCLEOTIDE SEQUENCE</scope>
</reference>
<dbReference type="EMBL" id="GBHO01031513">
    <property type="protein sequence ID" value="JAG12091.1"/>
    <property type="molecule type" value="Transcribed_RNA"/>
</dbReference>
<evidence type="ECO:0000313" key="14">
    <source>
        <dbReference type="EMBL" id="JAG12084.1"/>
    </source>
</evidence>
<evidence type="ECO:0000313" key="19">
    <source>
        <dbReference type="EMBL" id="JAG12091.1"/>
    </source>
</evidence>
<evidence type="ECO:0000313" key="10">
    <source>
        <dbReference type="EMBL" id="JAG03110.1"/>
    </source>
</evidence>
<organism evidence="6">
    <name type="scientific">Lygus hesperus</name>
    <name type="common">Western plant bug</name>
    <dbReference type="NCBI Taxonomy" id="30085"/>
    <lineage>
        <taxon>Eukaryota</taxon>
        <taxon>Metazoa</taxon>
        <taxon>Ecdysozoa</taxon>
        <taxon>Arthropoda</taxon>
        <taxon>Hexapoda</taxon>
        <taxon>Insecta</taxon>
        <taxon>Pterygota</taxon>
        <taxon>Neoptera</taxon>
        <taxon>Paraneoptera</taxon>
        <taxon>Hemiptera</taxon>
        <taxon>Heteroptera</taxon>
        <taxon>Panheteroptera</taxon>
        <taxon>Cimicomorpha</taxon>
        <taxon>Miridae</taxon>
        <taxon>Mirini</taxon>
        <taxon>Lygus</taxon>
    </lineage>
</organism>